<organism evidence="4 5">
    <name type="scientific">Clonostachys byssicola</name>
    <dbReference type="NCBI Taxonomy" id="160290"/>
    <lineage>
        <taxon>Eukaryota</taxon>
        <taxon>Fungi</taxon>
        <taxon>Dikarya</taxon>
        <taxon>Ascomycota</taxon>
        <taxon>Pezizomycotina</taxon>
        <taxon>Sordariomycetes</taxon>
        <taxon>Hypocreomycetidae</taxon>
        <taxon>Hypocreales</taxon>
        <taxon>Bionectriaceae</taxon>
        <taxon>Clonostachys</taxon>
    </lineage>
</organism>
<dbReference type="AlphaFoldDB" id="A0A9N9Y537"/>
<comment type="caution">
    <text evidence="4">The sequence shown here is derived from an EMBL/GenBank/DDBJ whole genome shotgun (WGS) entry which is preliminary data.</text>
</comment>
<gene>
    <name evidence="4" type="ORF">CBYS24578_00007047</name>
</gene>
<sequence length="508" mass="55612">MGSHHLKLRPNYPRSRTGCLTCRVRKKKCDELKPRCAGCRRNQIACEWPSVVSDPLPVFIHHDSPPSTSVTINDPGQSDHSVVTSDLLAHGGSVLGIIQPKPQALNTVDRAAGLTPLSLLLLRHYVQETGPALAMRTPSDSPFLTTVLPLAYMDDLLMHSLLALSGTHLAYKQGSDHGILHATALHYSKALSGLRHEFAHLQDGTSPQEPRLLLVLMIICHYESLSADVGGAVFSHLKAGRQLALSLQSRLKSQPDRRTIDNEIAGFALEIYAYLLFVNNVTPYGAISNRTLPFDDFVLSLDSLSSFSTFGTMFAGAHELFELIPQISLLASQSIAEESAGQKTPSSELLARAEDLSARISSWTMAETRCTGRPGDWEGKLLAAAALQQGLHIYLATAKAGSTVKDPAVAVQIQGHVDAILHITEMLTDSEFDCTLLWPCVIGGSCMVIPEQQRNFTLRVLNNRHRMKHLKTICDTLQLLWDDDSPSSYGPHGLSVVMARNRHYLAIT</sequence>
<dbReference type="GO" id="GO:0008270">
    <property type="term" value="F:zinc ion binding"/>
    <property type="evidence" value="ECO:0007669"/>
    <property type="project" value="InterPro"/>
</dbReference>
<accession>A0A9N9Y537</accession>
<dbReference type="InterPro" id="IPR036864">
    <property type="entry name" value="Zn2-C6_fun-type_DNA-bd_sf"/>
</dbReference>
<dbReference type="EMBL" id="CABFNO020001476">
    <property type="protein sequence ID" value="CAG9990800.1"/>
    <property type="molecule type" value="Genomic_DNA"/>
</dbReference>
<reference evidence="4 5" key="2">
    <citation type="submission" date="2021-10" db="EMBL/GenBank/DDBJ databases">
        <authorList>
            <person name="Piombo E."/>
        </authorList>
    </citation>
    <scope>NUCLEOTIDE SEQUENCE [LARGE SCALE GENOMIC DNA]</scope>
</reference>
<keyword evidence="2" id="KW-0539">Nucleus</keyword>
<dbReference type="InterPro" id="IPR001138">
    <property type="entry name" value="Zn2Cys6_DnaBD"/>
</dbReference>
<dbReference type="PANTHER" id="PTHR37534">
    <property type="entry name" value="TRANSCRIPTIONAL ACTIVATOR PROTEIN UGA3"/>
    <property type="match status" value="1"/>
</dbReference>
<comment type="subcellular location">
    <subcellularLocation>
        <location evidence="1">Nucleus</location>
    </subcellularLocation>
</comment>
<dbReference type="GO" id="GO:0000981">
    <property type="term" value="F:DNA-binding transcription factor activity, RNA polymerase II-specific"/>
    <property type="evidence" value="ECO:0007669"/>
    <property type="project" value="InterPro"/>
</dbReference>
<name>A0A9N9Y537_9HYPO</name>
<dbReference type="PROSITE" id="PS00463">
    <property type="entry name" value="ZN2_CY6_FUNGAL_1"/>
    <property type="match status" value="1"/>
</dbReference>
<evidence type="ECO:0000313" key="4">
    <source>
        <dbReference type="EMBL" id="CAG9990800.1"/>
    </source>
</evidence>
<feature type="domain" description="Zn(2)-C6 fungal-type" evidence="3">
    <location>
        <begin position="18"/>
        <end position="48"/>
    </location>
</feature>
<dbReference type="SMART" id="SM00066">
    <property type="entry name" value="GAL4"/>
    <property type="match status" value="1"/>
</dbReference>
<evidence type="ECO:0000256" key="1">
    <source>
        <dbReference type="ARBA" id="ARBA00004123"/>
    </source>
</evidence>
<dbReference type="OrthoDB" id="187139at2759"/>
<dbReference type="Pfam" id="PF11951">
    <property type="entry name" value="Fungal_trans_2"/>
    <property type="match status" value="1"/>
</dbReference>
<dbReference type="GO" id="GO:0005634">
    <property type="term" value="C:nucleus"/>
    <property type="evidence" value="ECO:0007669"/>
    <property type="project" value="UniProtKB-SubCell"/>
</dbReference>
<dbReference type="PROSITE" id="PS50048">
    <property type="entry name" value="ZN2_CY6_FUNGAL_2"/>
    <property type="match status" value="1"/>
</dbReference>
<dbReference type="CDD" id="cd00067">
    <property type="entry name" value="GAL4"/>
    <property type="match status" value="1"/>
</dbReference>
<reference evidence="5" key="1">
    <citation type="submission" date="2019-06" db="EMBL/GenBank/DDBJ databases">
        <authorList>
            <person name="Broberg M."/>
        </authorList>
    </citation>
    <scope>NUCLEOTIDE SEQUENCE [LARGE SCALE GENOMIC DNA]</scope>
</reference>
<dbReference type="Gene3D" id="4.10.240.10">
    <property type="entry name" value="Zn(2)-C6 fungal-type DNA-binding domain"/>
    <property type="match status" value="1"/>
</dbReference>
<keyword evidence="5" id="KW-1185">Reference proteome</keyword>
<evidence type="ECO:0000256" key="2">
    <source>
        <dbReference type="ARBA" id="ARBA00023242"/>
    </source>
</evidence>
<protein>
    <recommendedName>
        <fullName evidence="3">Zn(2)-C6 fungal-type domain-containing protein</fullName>
    </recommendedName>
</protein>
<dbReference type="Pfam" id="PF00172">
    <property type="entry name" value="Zn_clus"/>
    <property type="match status" value="1"/>
</dbReference>
<evidence type="ECO:0000313" key="5">
    <source>
        <dbReference type="Proteomes" id="UP000754883"/>
    </source>
</evidence>
<evidence type="ECO:0000259" key="3">
    <source>
        <dbReference type="PROSITE" id="PS50048"/>
    </source>
</evidence>
<dbReference type="PANTHER" id="PTHR37534:SF46">
    <property type="entry name" value="ZN(II)2CYS6 TRANSCRIPTION FACTOR (EUROFUNG)"/>
    <property type="match status" value="1"/>
</dbReference>
<dbReference type="SUPFAM" id="SSF57701">
    <property type="entry name" value="Zn2/Cys6 DNA-binding domain"/>
    <property type="match status" value="1"/>
</dbReference>
<proteinExistence type="predicted"/>
<dbReference type="InterPro" id="IPR021858">
    <property type="entry name" value="Fun_TF"/>
</dbReference>
<dbReference type="Proteomes" id="UP000754883">
    <property type="component" value="Unassembled WGS sequence"/>
</dbReference>